<proteinExistence type="predicted"/>
<dbReference type="AlphaFoldDB" id="A0A392LZQ5"/>
<feature type="compositionally biased region" description="Basic and acidic residues" evidence="1">
    <location>
        <begin position="1"/>
        <end position="16"/>
    </location>
</feature>
<sequence length="113" mass="12843">MSKEANREHARCEHKGGRIVPAVQIKSNQAHMLAKHLANLPKKVQHTQGSPRRETSSNSCPPHHEFHARTHNPFEFCVRVHRLNPELHENSKSFLPENSSENYPTGDATPRKA</sequence>
<accession>A0A392LZQ5</accession>
<name>A0A392LZQ5_9FABA</name>
<evidence type="ECO:0000256" key="1">
    <source>
        <dbReference type="SAM" id="MobiDB-lite"/>
    </source>
</evidence>
<feature type="region of interest" description="Disordered" evidence="1">
    <location>
        <begin position="89"/>
        <end position="113"/>
    </location>
</feature>
<protein>
    <submittedName>
        <fullName evidence="2">Uncharacterized protein</fullName>
    </submittedName>
</protein>
<organism evidence="2 3">
    <name type="scientific">Trifolium medium</name>
    <dbReference type="NCBI Taxonomy" id="97028"/>
    <lineage>
        <taxon>Eukaryota</taxon>
        <taxon>Viridiplantae</taxon>
        <taxon>Streptophyta</taxon>
        <taxon>Embryophyta</taxon>
        <taxon>Tracheophyta</taxon>
        <taxon>Spermatophyta</taxon>
        <taxon>Magnoliopsida</taxon>
        <taxon>eudicotyledons</taxon>
        <taxon>Gunneridae</taxon>
        <taxon>Pentapetalae</taxon>
        <taxon>rosids</taxon>
        <taxon>fabids</taxon>
        <taxon>Fabales</taxon>
        <taxon>Fabaceae</taxon>
        <taxon>Papilionoideae</taxon>
        <taxon>50 kb inversion clade</taxon>
        <taxon>NPAAA clade</taxon>
        <taxon>Hologalegina</taxon>
        <taxon>IRL clade</taxon>
        <taxon>Trifolieae</taxon>
        <taxon>Trifolium</taxon>
    </lineage>
</organism>
<feature type="compositionally biased region" description="Polar residues" evidence="1">
    <location>
        <begin position="46"/>
        <end position="60"/>
    </location>
</feature>
<feature type="region of interest" description="Disordered" evidence="1">
    <location>
        <begin position="1"/>
        <end position="20"/>
    </location>
</feature>
<keyword evidence="3" id="KW-1185">Reference proteome</keyword>
<evidence type="ECO:0000313" key="2">
    <source>
        <dbReference type="EMBL" id="MCH79794.1"/>
    </source>
</evidence>
<reference evidence="2 3" key="1">
    <citation type="journal article" date="2018" name="Front. Plant Sci.">
        <title>Red Clover (Trifolium pratense) and Zigzag Clover (T. medium) - A Picture of Genomic Similarities and Differences.</title>
        <authorList>
            <person name="Dluhosova J."/>
            <person name="Istvanek J."/>
            <person name="Nedelnik J."/>
            <person name="Repkova J."/>
        </authorList>
    </citation>
    <scope>NUCLEOTIDE SEQUENCE [LARGE SCALE GENOMIC DNA]</scope>
    <source>
        <strain evidence="3">cv. 10/8</strain>
        <tissue evidence="2">Leaf</tissue>
    </source>
</reference>
<feature type="region of interest" description="Disordered" evidence="1">
    <location>
        <begin position="42"/>
        <end position="68"/>
    </location>
</feature>
<dbReference type="Proteomes" id="UP000265520">
    <property type="component" value="Unassembled WGS sequence"/>
</dbReference>
<comment type="caution">
    <text evidence="2">The sequence shown here is derived from an EMBL/GenBank/DDBJ whole genome shotgun (WGS) entry which is preliminary data.</text>
</comment>
<dbReference type="EMBL" id="LXQA010000370">
    <property type="protein sequence ID" value="MCH79794.1"/>
    <property type="molecule type" value="Genomic_DNA"/>
</dbReference>
<evidence type="ECO:0000313" key="3">
    <source>
        <dbReference type="Proteomes" id="UP000265520"/>
    </source>
</evidence>
<gene>
    <name evidence="2" type="ORF">A2U01_0000550</name>
</gene>
<feature type="compositionally biased region" description="Polar residues" evidence="1">
    <location>
        <begin position="92"/>
        <end position="103"/>
    </location>
</feature>